<dbReference type="Proteomes" id="UP000287519">
    <property type="component" value="Unassembled WGS sequence"/>
</dbReference>
<organism evidence="1 2">
    <name type="scientific">Rhodococcus wratislaviensis</name>
    <name type="common">Tsukamurella wratislaviensis</name>
    <dbReference type="NCBI Taxonomy" id="44752"/>
    <lineage>
        <taxon>Bacteria</taxon>
        <taxon>Bacillati</taxon>
        <taxon>Actinomycetota</taxon>
        <taxon>Actinomycetes</taxon>
        <taxon>Mycobacteriales</taxon>
        <taxon>Nocardiaceae</taxon>
        <taxon>Rhodococcus</taxon>
    </lineage>
</organism>
<dbReference type="EMBL" id="BHYM01000061">
    <property type="protein sequence ID" value="GCE42764.1"/>
    <property type="molecule type" value="Genomic_DNA"/>
</dbReference>
<sequence length="85" mass="10054">MTFAATKRLPTEGEQYERFQDYLAKRQRYVDAGGSDVTWTDDADERFDLYRRKWKQPAPPQLAPVQSVKAYNVEGWHQNKPSDRF</sequence>
<dbReference type="RefSeq" id="WP_124394634.1">
    <property type="nucleotide sequence ID" value="NZ_BHYM01000061.1"/>
</dbReference>
<reference evidence="1 2" key="1">
    <citation type="submission" date="2018-11" db="EMBL/GenBank/DDBJ databases">
        <title>Microbial catabolism of amino acid.</title>
        <authorList>
            <person name="Hibi M."/>
            <person name="Ogawa J."/>
        </authorList>
    </citation>
    <scope>NUCLEOTIDE SEQUENCE [LARGE SCALE GENOMIC DNA]</scope>
    <source>
        <strain evidence="1 2">C31-06</strain>
    </source>
</reference>
<gene>
    <name evidence="1" type="ORF">Rhow_006893</name>
</gene>
<protein>
    <submittedName>
        <fullName evidence="1">Uncharacterized protein</fullName>
    </submittedName>
</protein>
<evidence type="ECO:0000313" key="2">
    <source>
        <dbReference type="Proteomes" id="UP000287519"/>
    </source>
</evidence>
<evidence type="ECO:0000313" key="1">
    <source>
        <dbReference type="EMBL" id="GCE42764.1"/>
    </source>
</evidence>
<name>A0A402CGQ9_RHOWR</name>
<accession>A0A402CGQ9</accession>
<dbReference type="AlphaFoldDB" id="A0A402CGQ9"/>
<keyword evidence="2" id="KW-1185">Reference proteome</keyword>
<proteinExistence type="predicted"/>
<comment type="caution">
    <text evidence="1">The sequence shown here is derived from an EMBL/GenBank/DDBJ whole genome shotgun (WGS) entry which is preliminary data.</text>
</comment>